<dbReference type="SUPFAM" id="SSF141322">
    <property type="entry name" value="NfeD domain-like"/>
    <property type="match status" value="1"/>
</dbReference>
<sequence length="151" mass="16944">MLQIKAWYWLVFAMVLIMSELIIPSFTIIWFGLGALLVAAVMWAIPQLSLGLQLFSWTLASIFFTILWFKFFKMKMEDKTKAGISLEAVLGESGLVVKPASTDTRGVMKFTVPVLGSEQWAFICHKNTHMGDRVQVVDVSGNTLIVKIINT</sequence>
<gene>
    <name evidence="2" type="ORF">SAMN02746065_12053</name>
</gene>
<evidence type="ECO:0000256" key="1">
    <source>
        <dbReference type="SAM" id="Phobius"/>
    </source>
</evidence>
<dbReference type="PANTHER" id="PTHR33507:SF3">
    <property type="entry name" value="INNER MEMBRANE PROTEIN YBBJ"/>
    <property type="match status" value="1"/>
</dbReference>
<dbReference type="InterPro" id="IPR012340">
    <property type="entry name" value="NA-bd_OB-fold"/>
</dbReference>
<dbReference type="InterPro" id="IPR052165">
    <property type="entry name" value="Membrane_assoc_protease"/>
</dbReference>
<keyword evidence="1" id="KW-0812">Transmembrane</keyword>
<protein>
    <submittedName>
        <fullName evidence="2">Uncharacterized protein</fullName>
    </submittedName>
</protein>
<accession>A0A1W2DTD0</accession>
<proteinExistence type="predicted"/>
<dbReference type="GO" id="GO:0005886">
    <property type="term" value="C:plasma membrane"/>
    <property type="evidence" value="ECO:0007669"/>
    <property type="project" value="TreeGrafter"/>
</dbReference>
<dbReference type="EMBL" id="FWXY01000020">
    <property type="protein sequence ID" value="SMD00720.1"/>
    <property type="molecule type" value="Genomic_DNA"/>
</dbReference>
<reference evidence="2 3" key="1">
    <citation type="submission" date="2017-04" db="EMBL/GenBank/DDBJ databases">
        <authorList>
            <person name="Afonso C.L."/>
            <person name="Miller P.J."/>
            <person name="Scott M.A."/>
            <person name="Spackman E."/>
            <person name="Goraichik I."/>
            <person name="Dimitrov K.M."/>
            <person name="Suarez D.L."/>
            <person name="Swayne D.E."/>
        </authorList>
    </citation>
    <scope>NUCLEOTIDE SEQUENCE [LARGE SCALE GENOMIC DNA]</scope>
    <source>
        <strain evidence="2 3">DSM 3385</strain>
    </source>
</reference>
<dbReference type="STRING" id="1121400.SAMN02746065_12053"/>
<dbReference type="OrthoDB" id="8536525at2"/>
<feature type="transmembrane region" description="Helical" evidence="1">
    <location>
        <begin position="28"/>
        <end position="48"/>
    </location>
</feature>
<keyword evidence="3" id="KW-1185">Reference proteome</keyword>
<dbReference type="RefSeq" id="WP_084070939.1">
    <property type="nucleotide sequence ID" value="NZ_FWXY01000020.1"/>
</dbReference>
<keyword evidence="1" id="KW-0472">Membrane</keyword>
<evidence type="ECO:0000313" key="3">
    <source>
        <dbReference type="Proteomes" id="UP000192418"/>
    </source>
</evidence>
<keyword evidence="1" id="KW-1133">Transmembrane helix</keyword>
<name>A0A1W2DTD0_9BACT</name>
<dbReference type="PANTHER" id="PTHR33507">
    <property type="entry name" value="INNER MEMBRANE PROTEIN YBBJ"/>
    <property type="match status" value="1"/>
</dbReference>
<dbReference type="Gene3D" id="2.40.50.140">
    <property type="entry name" value="Nucleic acid-binding proteins"/>
    <property type="match status" value="1"/>
</dbReference>
<dbReference type="AlphaFoldDB" id="A0A1W2DTD0"/>
<feature type="transmembrane region" description="Helical" evidence="1">
    <location>
        <begin position="54"/>
        <end position="72"/>
    </location>
</feature>
<dbReference type="Proteomes" id="UP000192418">
    <property type="component" value="Unassembled WGS sequence"/>
</dbReference>
<evidence type="ECO:0000313" key="2">
    <source>
        <dbReference type="EMBL" id="SMD00720.1"/>
    </source>
</evidence>
<organism evidence="2 3">
    <name type="scientific">Desulfocicer vacuolatum DSM 3385</name>
    <dbReference type="NCBI Taxonomy" id="1121400"/>
    <lineage>
        <taxon>Bacteria</taxon>
        <taxon>Pseudomonadati</taxon>
        <taxon>Thermodesulfobacteriota</taxon>
        <taxon>Desulfobacteria</taxon>
        <taxon>Desulfobacterales</taxon>
        <taxon>Desulfobacteraceae</taxon>
        <taxon>Desulfocicer</taxon>
    </lineage>
</organism>